<dbReference type="InterPro" id="IPR036291">
    <property type="entry name" value="NAD(P)-bd_dom_sf"/>
</dbReference>
<organism evidence="3 4">
    <name type="scientific">Nonomuraea maritima</name>
    <dbReference type="NCBI Taxonomy" id="683260"/>
    <lineage>
        <taxon>Bacteria</taxon>
        <taxon>Bacillati</taxon>
        <taxon>Actinomycetota</taxon>
        <taxon>Actinomycetes</taxon>
        <taxon>Streptosporangiales</taxon>
        <taxon>Streptosporangiaceae</taxon>
        <taxon>Nonomuraea</taxon>
    </lineage>
</organism>
<dbReference type="PANTHER" id="PTHR44196">
    <property type="entry name" value="DEHYDROGENASE/REDUCTASE SDR FAMILY MEMBER 7B"/>
    <property type="match status" value="1"/>
</dbReference>
<gene>
    <name evidence="3" type="ORF">SAMN05421874_119130</name>
</gene>
<dbReference type="STRING" id="683260.SAMN05421874_119130"/>
<name>A0A1G9J6I3_9ACTN</name>
<dbReference type="PRINTS" id="PR00081">
    <property type="entry name" value="GDHRDH"/>
</dbReference>
<keyword evidence="2" id="KW-0560">Oxidoreductase</keyword>
<dbReference type="AlphaFoldDB" id="A0A1G9J6I3"/>
<comment type="similarity">
    <text evidence="1">Belongs to the short-chain dehydrogenases/reductases (SDR) family.</text>
</comment>
<keyword evidence="4" id="KW-1185">Reference proteome</keyword>
<protein>
    <submittedName>
        <fullName evidence="3">NADP-dependent 3-hydroxy acid dehydrogenase YdfG</fullName>
    </submittedName>
</protein>
<evidence type="ECO:0000313" key="3">
    <source>
        <dbReference type="EMBL" id="SDL32961.1"/>
    </source>
</evidence>
<evidence type="ECO:0000256" key="2">
    <source>
        <dbReference type="ARBA" id="ARBA00023002"/>
    </source>
</evidence>
<evidence type="ECO:0000256" key="1">
    <source>
        <dbReference type="ARBA" id="ARBA00006484"/>
    </source>
</evidence>
<dbReference type="OrthoDB" id="158573at2"/>
<accession>A0A1G9J6I3</accession>
<proteinExistence type="inferred from homology"/>
<dbReference type="SUPFAM" id="SSF51735">
    <property type="entry name" value="NAD(P)-binding Rossmann-fold domains"/>
    <property type="match status" value="1"/>
</dbReference>
<evidence type="ECO:0000313" key="4">
    <source>
        <dbReference type="Proteomes" id="UP000198683"/>
    </source>
</evidence>
<dbReference type="Pfam" id="PF00106">
    <property type="entry name" value="adh_short"/>
    <property type="match status" value="1"/>
</dbReference>
<dbReference type="Proteomes" id="UP000198683">
    <property type="component" value="Unassembled WGS sequence"/>
</dbReference>
<dbReference type="EMBL" id="FNFB01000019">
    <property type="protein sequence ID" value="SDL32961.1"/>
    <property type="molecule type" value="Genomic_DNA"/>
</dbReference>
<dbReference type="RefSeq" id="WP_090770165.1">
    <property type="nucleotide sequence ID" value="NZ_FNFB01000019.1"/>
</dbReference>
<sequence length="226" mass="23314">MRHVLVSGATGGIGAALVEGLVAAGHRVTALGRDIGRLDVPGIEADLADPASLAGALHGAGLDDLHALVHCAAISPVATVADADPETWQRVLSVNVASAAELTRLTLPALRRARGHVLFVNAAPGTTGVARWSAFAGSKAALRELADSLREEEAASGVRVTTVYPGPTATDLLGEVRAAFGRPHDPGRCIRPETLAAMIVWVLGAPPDAYTAELSVLPSPREISRR</sequence>
<dbReference type="GO" id="GO:0016020">
    <property type="term" value="C:membrane"/>
    <property type="evidence" value="ECO:0007669"/>
    <property type="project" value="TreeGrafter"/>
</dbReference>
<dbReference type="Gene3D" id="3.40.50.720">
    <property type="entry name" value="NAD(P)-binding Rossmann-like Domain"/>
    <property type="match status" value="1"/>
</dbReference>
<dbReference type="PANTHER" id="PTHR44196:SF1">
    <property type="entry name" value="DEHYDROGENASE_REDUCTASE SDR FAMILY MEMBER 7B"/>
    <property type="match status" value="1"/>
</dbReference>
<reference evidence="3 4" key="1">
    <citation type="submission" date="2016-10" db="EMBL/GenBank/DDBJ databases">
        <authorList>
            <person name="de Groot N.N."/>
        </authorList>
    </citation>
    <scope>NUCLEOTIDE SEQUENCE [LARGE SCALE GENOMIC DNA]</scope>
    <source>
        <strain evidence="3 4">CGMCC 4.5681</strain>
    </source>
</reference>
<dbReference type="GO" id="GO:0016491">
    <property type="term" value="F:oxidoreductase activity"/>
    <property type="evidence" value="ECO:0007669"/>
    <property type="project" value="UniProtKB-KW"/>
</dbReference>
<dbReference type="InterPro" id="IPR002347">
    <property type="entry name" value="SDR_fam"/>
</dbReference>